<name>A0AAV6LBL7_9ERIC</name>
<evidence type="ECO:0000313" key="2">
    <source>
        <dbReference type="EMBL" id="KAG5561417.1"/>
    </source>
</evidence>
<gene>
    <name evidence="2" type="ORF">RHGRI_004450</name>
</gene>
<accession>A0AAV6LBL7</accession>
<keyword evidence="3" id="KW-1185">Reference proteome</keyword>
<protein>
    <submittedName>
        <fullName evidence="2">Uncharacterized protein</fullName>
    </submittedName>
</protein>
<sequence>MDITPPRPQSAHTYSTRVLATRPPPGRINLVSVKSAPKFWPPDGHREGLTRSPSIETLTIPPERLR</sequence>
<organism evidence="2 3">
    <name type="scientific">Rhododendron griersonianum</name>
    <dbReference type="NCBI Taxonomy" id="479676"/>
    <lineage>
        <taxon>Eukaryota</taxon>
        <taxon>Viridiplantae</taxon>
        <taxon>Streptophyta</taxon>
        <taxon>Embryophyta</taxon>
        <taxon>Tracheophyta</taxon>
        <taxon>Spermatophyta</taxon>
        <taxon>Magnoliopsida</taxon>
        <taxon>eudicotyledons</taxon>
        <taxon>Gunneridae</taxon>
        <taxon>Pentapetalae</taxon>
        <taxon>asterids</taxon>
        <taxon>Ericales</taxon>
        <taxon>Ericaceae</taxon>
        <taxon>Ericoideae</taxon>
        <taxon>Rhodoreae</taxon>
        <taxon>Rhododendron</taxon>
    </lineage>
</organism>
<evidence type="ECO:0000256" key="1">
    <source>
        <dbReference type="SAM" id="MobiDB-lite"/>
    </source>
</evidence>
<comment type="caution">
    <text evidence="2">The sequence shown here is derived from an EMBL/GenBank/DDBJ whole genome shotgun (WGS) entry which is preliminary data.</text>
</comment>
<reference evidence="2" key="1">
    <citation type="submission" date="2020-08" db="EMBL/GenBank/DDBJ databases">
        <title>Plant Genome Project.</title>
        <authorList>
            <person name="Zhang R.-G."/>
        </authorList>
    </citation>
    <scope>NUCLEOTIDE SEQUENCE</scope>
    <source>
        <strain evidence="2">WSP0</strain>
        <tissue evidence="2">Leaf</tissue>
    </source>
</reference>
<dbReference type="AlphaFoldDB" id="A0AAV6LBL7"/>
<dbReference type="Proteomes" id="UP000823749">
    <property type="component" value="Chromosome 2"/>
</dbReference>
<proteinExistence type="predicted"/>
<feature type="region of interest" description="Disordered" evidence="1">
    <location>
        <begin position="1"/>
        <end position="66"/>
    </location>
</feature>
<evidence type="ECO:0000313" key="3">
    <source>
        <dbReference type="Proteomes" id="UP000823749"/>
    </source>
</evidence>
<dbReference type="EMBL" id="JACTNZ010000002">
    <property type="protein sequence ID" value="KAG5561417.1"/>
    <property type="molecule type" value="Genomic_DNA"/>
</dbReference>